<dbReference type="RefSeq" id="WP_156192753.1">
    <property type="nucleotide sequence ID" value="NZ_CP046452.1"/>
</dbReference>
<evidence type="ECO:0000313" key="4">
    <source>
        <dbReference type="Proteomes" id="UP000427071"/>
    </source>
</evidence>
<feature type="region of interest" description="Disordered" evidence="1">
    <location>
        <begin position="31"/>
        <end position="90"/>
    </location>
</feature>
<dbReference type="PROSITE" id="PS51257">
    <property type="entry name" value="PROKAR_LIPOPROTEIN"/>
    <property type="match status" value="1"/>
</dbReference>
<keyword evidence="2" id="KW-0732">Signal</keyword>
<feature type="compositionally biased region" description="Low complexity" evidence="1">
    <location>
        <begin position="36"/>
        <end position="76"/>
    </location>
</feature>
<gene>
    <name evidence="3" type="ORF">CKALI_07840</name>
</gene>
<feature type="signal peptide" evidence="2">
    <location>
        <begin position="1"/>
        <end position="23"/>
    </location>
</feature>
<dbReference type="EMBL" id="CP046452">
    <property type="protein sequence ID" value="QGU02430.1"/>
    <property type="molecule type" value="Genomic_DNA"/>
</dbReference>
<keyword evidence="4" id="KW-1185">Reference proteome</keyword>
<evidence type="ECO:0000313" key="3">
    <source>
        <dbReference type="EMBL" id="QGU02430.1"/>
    </source>
</evidence>
<name>A0A6B8VYN2_9CORY</name>
<reference evidence="4" key="1">
    <citation type="submission" date="2019-11" db="EMBL/GenBank/DDBJ databases">
        <title>Complete genome sequence of Corynebacterium kalinowskii 1959, a novel Corynebacterium species isolated from soil of a small paddock in Vilsendorf, Germany.</title>
        <authorList>
            <person name="Schaffert L."/>
            <person name="Ruwe M."/>
            <person name="Milse J."/>
            <person name="Hanuschka K."/>
            <person name="Ortseifen V."/>
            <person name="Droste J."/>
            <person name="Brandt D."/>
            <person name="Schlueter L."/>
            <person name="Kutter Y."/>
            <person name="Vinke S."/>
            <person name="Viehoefer P."/>
            <person name="Jacob L."/>
            <person name="Luebke N.-C."/>
            <person name="Schulte-Berndt E."/>
            <person name="Hain C."/>
            <person name="Linder M."/>
            <person name="Schmidt P."/>
            <person name="Wollenschlaeger L."/>
            <person name="Luttermann T."/>
            <person name="Thieme E."/>
            <person name="Hassa J."/>
            <person name="Haak M."/>
            <person name="Wittchen M."/>
            <person name="Mentz A."/>
            <person name="Persicke M."/>
            <person name="Busche T."/>
            <person name="Ruckert C."/>
        </authorList>
    </citation>
    <scope>NUCLEOTIDE SEQUENCE [LARGE SCALE GENOMIC DNA]</scope>
    <source>
        <strain evidence="4">1959</strain>
    </source>
</reference>
<protein>
    <recommendedName>
        <fullName evidence="5">Secreted protein</fullName>
    </recommendedName>
</protein>
<dbReference type="KEGG" id="ckw:CKALI_07840"/>
<dbReference type="Proteomes" id="UP000427071">
    <property type="component" value="Chromosome"/>
</dbReference>
<evidence type="ECO:0008006" key="5">
    <source>
        <dbReference type="Google" id="ProtNLM"/>
    </source>
</evidence>
<proteinExistence type="predicted"/>
<accession>A0A6B8VYN2</accession>
<evidence type="ECO:0000256" key="1">
    <source>
        <dbReference type="SAM" id="MobiDB-lite"/>
    </source>
</evidence>
<dbReference type="AlphaFoldDB" id="A0A6B8VYN2"/>
<evidence type="ECO:0000256" key="2">
    <source>
        <dbReference type="SAM" id="SignalP"/>
    </source>
</evidence>
<sequence length="186" mass="19934">MRRIALAAMSTVAILTLSGCALSSVVDAVAKKDETTTSSEAAPPTTSSSSKSTSTKSSSTKSSTSRTSSTKSSTTRTSEKEITGSIPPEQRDIIMDALEPLVLAHVTDPVADTMSGKIRFDREMKPTSFTLFKLNGKAITVDAAAKAESEKVFEKLAGTPKEKQFTELEFNFANERIEATALYPNR</sequence>
<feature type="chain" id="PRO_5038687819" description="Secreted protein" evidence="2">
    <location>
        <begin position="24"/>
        <end position="186"/>
    </location>
</feature>
<organism evidence="3 4">
    <name type="scientific">Corynebacterium kalinowskii</name>
    <dbReference type="NCBI Taxonomy" id="2675216"/>
    <lineage>
        <taxon>Bacteria</taxon>
        <taxon>Bacillati</taxon>
        <taxon>Actinomycetota</taxon>
        <taxon>Actinomycetes</taxon>
        <taxon>Mycobacteriales</taxon>
        <taxon>Corynebacteriaceae</taxon>
        <taxon>Corynebacterium</taxon>
    </lineage>
</organism>